<evidence type="ECO:0000259" key="2">
    <source>
        <dbReference type="PROSITE" id="PS50206"/>
    </source>
</evidence>
<dbReference type="Pfam" id="PF00581">
    <property type="entry name" value="Rhodanese"/>
    <property type="match status" value="4"/>
</dbReference>
<evidence type="ECO:0000313" key="5">
    <source>
        <dbReference type="Proteomes" id="UP000255505"/>
    </source>
</evidence>
<accession>A0A375IAG9</accession>
<dbReference type="SUPFAM" id="SSF52821">
    <property type="entry name" value="Rhodanese/Cell cycle control phosphatase"/>
    <property type="match status" value="4"/>
</dbReference>
<dbReference type="EMBL" id="LT991978">
    <property type="protein sequence ID" value="SPK77125.1"/>
    <property type="molecule type" value="Genomic_DNA"/>
</dbReference>
<dbReference type="InterPro" id="IPR051126">
    <property type="entry name" value="Thiosulfate_sulfurtransferase"/>
</dbReference>
<organism evidence="3 5">
    <name type="scientific">Cupriavidus taiwanensis</name>
    <dbReference type="NCBI Taxonomy" id="164546"/>
    <lineage>
        <taxon>Bacteria</taxon>
        <taxon>Pseudomonadati</taxon>
        <taxon>Pseudomonadota</taxon>
        <taxon>Betaproteobacteria</taxon>
        <taxon>Burkholderiales</taxon>
        <taxon>Burkholderiaceae</taxon>
        <taxon>Cupriavidus</taxon>
    </lineage>
</organism>
<dbReference type="PANTHER" id="PTHR43855:SF1">
    <property type="entry name" value="THIOSULFATE SULFURTRANSFERASE"/>
    <property type="match status" value="1"/>
</dbReference>
<evidence type="ECO:0000256" key="1">
    <source>
        <dbReference type="ARBA" id="ARBA00022737"/>
    </source>
</evidence>
<dbReference type="EMBL" id="OOEF01000057">
    <property type="protein sequence ID" value="SPK70509.1"/>
    <property type="molecule type" value="Genomic_DNA"/>
</dbReference>
<gene>
    <name evidence="4" type="ORF">CT19425_P20097</name>
    <name evidence="3" type="ORF">CT19425_U600003</name>
</gene>
<dbReference type="Gene3D" id="3.40.250.10">
    <property type="entry name" value="Rhodanese-like domain"/>
    <property type="match status" value="4"/>
</dbReference>
<dbReference type="InterPro" id="IPR001763">
    <property type="entry name" value="Rhodanese-like_dom"/>
</dbReference>
<dbReference type="PANTHER" id="PTHR43855">
    <property type="entry name" value="THIOSULFATE SULFURTRANSFERASE"/>
    <property type="match status" value="1"/>
</dbReference>
<dbReference type="InterPro" id="IPR036873">
    <property type="entry name" value="Rhodanese-like_dom_sf"/>
</dbReference>
<evidence type="ECO:0000313" key="3">
    <source>
        <dbReference type="EMBL" id="SPK70509.1"/>
    </source>
</evidence>
<dbReference type="Proteomes" id="UP000255505">
    <property type="component" value="Plasmid III"/>
</dbReference>
<dbReference type="RefSeq" id="WP_331935441.1">
    <property type="nucleotide sequence ID" value="NZ_LT991978.1"/>
</dbReference>
<name>A0A375IAG9_9BURK</name>
<reference evidence="3 5" key="1">
    <citation type="submission" date="2018-01" db="EMBL/GenBank/DDBJ databases">
        <authorList>
            <person name="Gaut B.S."/>
            <person name="Morton B.R."/>
            <person name="Clegg M.T."/>
            <person name="Duvall M.R."/>
        </authorList>
    </citation>
    <scope>NUCLEOTIDE SEQUENCE [LARGE SCALE GENOMIC DNA]</scope>
    <source>
        <strain evidence="3">Cupriavidus taiwanensis LMG 19425</strain>
        <plasmid evidence="5">Plasmid iii</plasmid>
    </source>
</reference>
<sequence>MIDMTHTIDAATLRTWLNDGQSLALFDVREHGQYGEGHPFFAVPLPYSRLELEVGRLAPRRAERIVLYDDGAGDVAARAARRLAQLGYTEVTLLAGGAPAWAAAGYVLFKGVNVPSKTFGELVEHAQHTPHLSADEFVARRAAGEPFVLVDGRTEDEHRKMTVPGALGCPNGELALRLPALLTNPNTPVVVHCAGRTRSIIGAQTLSNLGLPNPVLALENGTQGWYLAGHALEHGSERFADAVPSGPLLQAARNRSATLLQRFGLPSLSTAQAQQWLDDAHRTTYLFDIRTAQEFARRSIEGAVHAPGGQLIQATDCYIGVRGSRVIVFDDDGVRAPVIASWLYQLGFESAVLADGLDSAIEVRAWPQPDLGGGPRVIDAVALRQLHDEAAALAVVDLRESAAFDQGRAQGSVWSIRPRLLHALRSLGTTPDDPVVLLASEADVAALAWKDLLDAGYGNVFRADEGYQTWLSAGLAQAVDAEPLPRATRIDYLFFVHDRHEGNREAAKAYLAWETGLIGQCTPEELRVFRVPASAAAVPARSSASMLFF</sequence>
<keyword evidence="4" id="KW-0614">Plasmid</keyword>
<feature type="domain" description="Rhodanese" evidence="2">
    <location>
        <begin position="19"/>
        <end position="110"/>
    </location>
</feature>
<feature type="domain" description="Rhodanese" evidence="2">
    <location>
        <begin position="280"/>
        <end position="369"/>
    </location>
</feature>
<protein>
    <recommendedName>
        <fullName evidence="2">Rhodanese domain-containing protein</fullName>
    </recommendedName>
</protein>
<feature type="domain" description="Rhodanese" evidence="2">
    <location>
        <begin position="389"/>
        <end position="479"/>
    </location>
</feature>
<proteinExistence type="predicted"/>
<keyword evidence="1" id="KW-0677">Repeat</keyword>
<feature type="domain" description="Rhodanese" evidence="2">
    <location>
        <begin position="143"/>
        <end position="234"/>
    </location>
</feature>
<geneLocation type="plasmid" evidence="4">
    <name>III</name>
</geneLocation>
<dbReference type="PROSITE" id="PS50206">
    <property type="entry name" value="RHODANESE_3"/>
    <property type="match status" value="4"/>
</dbReference>
<dbReference type="AlphaFoldDB" id="A0A375IAG9"/>
<evidence type="ECO:0000313" key="4">
    <source>
        <dbReference type="EMBL" id="SPK77125.1"/>
    </source>
</evidence>
<dbReference type="Proteomes" id="UP000255505">
    <property type="component" value="Unassembled WGS sequence"/>
</dbReference>
<dbReference type="SMART" id="SM00450">
    <property type="entry name" value="RHOD"/>
    <property type="match status" value="4"/>
</dbReference>